<dbReference type="PANTHER" id="PTHR30383">
    <property type="entry name" value="THIOESTERASE 1/PROTEASE 1/LYSOPHOSPHOLIPASE L1"/>
    <property type="match status" value="1"/>
</dbReference>
<reference evidence="2" key="2">
    <citation type="submission" date="2020-09" db="EMBL/GenBank/DDBJ databases">
        <authorList>
            <person name="Sun Q."/>
            <person name="Zhou Y."/>
        </authorList>
    </citation>
    <scope>NUCLEOTIDE SEQUENCE</scope>
    <source>
        <strain evidence="2">CGMCC 1.15179</strain>
    </source>
</reference>
<dbReference type="Proteomes" id="UP000625210">
    <property type="component" value="Unassembled WGS sequence"/>
</dbReference>
<sequence>MSSPFLYVALGDSITEGYSVPRKYGYAPMFTSLLQGTGHQVTLRNFGIKGMTSSHLLTQLYVPMVQQSLQQANLTTVCIGGNDLLYAYVQYVFYRNTLIYSRVVNQFTVNLNRIYSIVRQHTLAPIYAINLYNPFPNSRSASHWIPVLNQAIARTSERWEIPVVDIYHRFKGLEHRLIYGYRRGVLSDLRLLGIKPIHPNFLGHRVITEALWEVIRRS</sequence>
<name>A0A8J2VFJ8_9BACL</name>
<reference evidence="2" key="1">
    <citation type="journal article" date="2014" name="Int. J. Syst. Evol. Microbiol.">
        <title>Complete genome sequence of Corynebacterium casei LMG S-19264T (=DSM 44701T), isolated from a smear-ripened cheese.</title>
        <authorList>
            <consortium name="US DOE Joint Genome Institute (JGI-PGF)"/>
            <person name="Walter F."/>
            <person name="Albersmeier A."/>
            <person name="Kalinowski J."/>
            <person name="Ruckert C."/>
        </authorList>
    </citation>
    <scope>NUCLEOTIDE SEQUENCE</scope>
    <source>
        <strain evidence="2">CGMCC 1.15179</strain>
    </source>
</reference>
<organism evidence="2 3">
    <name type="scientific">Marinithermofilum abyssi</name>
    <dbReference type="NCBI Taxonomy" id="1571185"/>
    <lineage>
        <taxon>Bacteria</taxon>
        <taxon>Bacillati</taxon>
        <taxon>Bacillota</taxon>
        <taxon>Bacilli</taxon>
        <taxon>Bacillales</taxon>
        <taxon>Thermoactinomycetaceae</taxon>
        <taxon>Marinithermofilum</taxon>
    </lineage>
</organism>
<dbReference type="InterPro" id="IPR013830">
    <property type="entry name" value="SGNH_hydro"/>
</dbReference>
<proteinExistence type="predicted"/>
<evidence type="ECO:0000259" key="1">
    <source>
        <dbReference type="Pfam" id="PF13472"/>
    </source>
</evidence>
<dbReference type="SUPFAM" id="SSF52266">
    <property type="entry name" value="SGNH hydrolase"/>
    <property type="match status" value="1"/>
</dbReference>
<gene>
    <name evidence="2" type="ORF">GCM10011571_09240</name>
</gene>
<dbReference type="InterPro" id="IPR051532">
    <property type="entry name" value="Ester_Hydrolysis_Enzymes"/>
</dbReference>
<accession>A0A8J2VFJ8</accession>
<dbReference type="Gene3D" id="3.40.50.1110">
    <property type="entry name" value="SGNH hydrolase"/>
    <property type="match status" value="1"/>
</dbReference>
<evidence type="ECO:0000313" key="2">
    <source>
        <dbReference type="EMBL" id="GGE10075.1"/>
    </source>
</evidence>
<dbReference type="AlphaFoldDB" id="A0A8J2VFJ8"/>
<dbReference type="Pfam" id="PF13472">
    <property type="entry name" value="Lipase_GDSL_2"/>
    <property type="match status" value="1"/>
</dbReference>
<dbReference type="PANTHER" id="PTHR30383:SF5">
    <property type="entry name" value="SGNH HYDROLASE-TYPE ESTERASE DOMAIN-CONTAINING PROTEIN"/>
    <property type="match status" value="1"/>
</dbReference>
<dbReference type="EMBL" id="BMHQ01000003">
    <property type="protein sequence ID" value="GGE10075.1"/>
    <property type="molecule type" value="Genomic_DNA"/>
</dbReference>
<keyword evidence="3" id="KW-1185">Reference proteome</keyword>
<comment type="caution">
    <text evidence="2">The sequence shown here is derived from an EMBL/GenBank/DDBJ whole genome shotgun (WGS) entry which is preliminary data.</text>
</comment>
<protein>
    <submittedName>
        <fullName evidence="2">Lipase</fullName>
    </submittedName>
</protein>
<feature type="domain" description="SGNH hydrolase-type esterase" evidence="1">
    <location>
        <begin position="9"/>
        <end position="206"/>
    </location>
</feature>
<dbReference type="InterPro" id="IPR036514">
    <property type="entry name" value="SGNH_hydro_sf"/>
</dbReference>
<evidence type="ECO:0000313" key="3">
    <source>
        <dbReference type="Proteomes" id="UP000625210"/>
    </source>
</evidence>
<dbReference type="GO" id="GO:0004622">
    <property type="term" value="F:phosphatidylcholine lysophospholipase activity"/>
    <property type="evidence" value="ECO:0007669"/>
    <property type="project" value="TreeGrafter"/>
</dbReference>